<dbReference type="Pfam" id="PF01252">
    <property type="entry name" value="Peptidase_A8"/>
    <property type="match status" value="1"/>
</dbReference>
<comment type="similarity">
    <text evidence="1 9 11">Belongs to the peptidase A8 family.</text>
</comment>
<dbReference type="UniPathway" id="UPA00665"/>
<name>A0A8J2Z3T9_9GAMM</name>
<feature type="active site" evidence="9">
    <location>
        <position position="140"/>
    </location>
</feature>
<keyword evidence="7 9" id="KW-1133">Transmembrane helix</keyword>
<keyword evidence="5 9" id="KW-0064">Aspartyl protease</keyword>
<comment type="pathway">
    <text evidence="9">Protein modification; lipoprotein biosynthesis (signal peptide cleavage).</text>
</comment>
<keyword evidence="12" id="KW-0449">Lipoprotein</keyword>
<dbReference type="AlphaFoldDB" id="A0A8J2Z3T9"/>
<evidence type="ECO:0000256" key="4">
    <source>
        <dbReference type="ARBA" id="ARBA00022692"/>
    </source>
</evidence>
<evidence type="ECO:0000256" key="6">
    <source>
        <dbReference type="ARBA" id="ARBA00022801"/>
    </source>
</evidence>
<evidence type="ECO:0000256" key="10">
    <source>
        <dbReference type="RuleBase" id="RU000594"/>
    </source>
</evidence>
<dbReference type="InterPro" id="IPR001872">
    <property type="entry name" value="Peptidase_A8"/>
</dbReference>
<keyword evidence="8 9" id="KW-0472">Membrane</keyword>
<sequence>MSLRNNQLRWVILSIIVIIIDLGTKYLASQNLTYGQPVEILPFFNLTLLHNYGAAFSFLSNANTTWQVILLSGIALIVAIVILIWLARLPKNKNLTACALALILGGALGNVYDRIIHGYVVDFLDFHINNYHWPAFNIADSAICIGAVILILMSFKSKK</sequence>
<protein>
    <recommendedName>
        <fullName evidence="9">Lipoprotein signal peptidase</fullName>
        <ecNumber evidence="9">3.4.23.36</ecNumber>
    </recommendedName>
    <alternativeName>
        <fullName evidence="9">Prolipoprotein signal peptidase</fullName>
    </alternativeName>
    <alternativeName>
        <fullName evidence="9">Signal peptidase II</fullName>
        <shortName evidence="9">SPase II</shortName>
    </alternativeName>
</protein>
<reference evidence="12" key="1">
    <citation type="journal article" date="2014" name="Int. J. Syst. Evol. Microbiol.">
        <title>Complete genome sequence of Corynebacterium casei LMG S-19264T (=DSM 44701T), isolated from a smear-ripened cheese.</title>
        <authorList>
            <consortium name="US DOE Joint Genome Institute (JGI-PGF)"/>
            <person name="Walter F."/>
            <person name="Albersmeier A."/>
            <person name="Kalinowski J."/>
            <person name="Ruckert C."/>
        </authorList>
    </citation>
    <scope>NUCLEOTIDE SEQUENCE</scope>
    <source>
        <strain evidence="12">CGMCC 1.15758</strain>
    </source>
</reference>
<feature type="transmembrane region" description="Helical" evidence="9">
    <location>
        <begin position="65"/>
        <end position="87"/>
    </location>
</feature>
<keyword evidence="3 9" id="KW-0645">Protease</keyword>
<dbReference type="Proteomes" id="UP000636949">
    <property type="component" value="Unassembled WGS sequence"/>
</dbReference>
<dbReference type="HAMAP" id="MF_00161">
    <property type="entry name" value="LspA"/>
    <property type="match status" value="1"/>
</dbReference>
<evidence type="ECO:0000313" key="12">
    <source>
        <dbReference type="EMBL" id="GGF96000.1"/>
    </source>
</evidence>
<feature type="active site" evidence="9">
    <location>
        <position position="122"/>
    </location>
</feature>
<evidence type="ECO:0000256" key="9">
    <source>
        <dbReference type="HAMAP-Rule" id="MF_00161"/>
    </source>
</evidence>
<evidence type="ECO:0000256" key="2">
    <source>
        <dbReference type="ARBA" id="ARBA00022475"/>
    </source>
</evidence>
<accession>A0A8J2Z3T9</accession>
<comment type="catalytic activity">
    <reaction evidence="9 10">
        <text>Release of signal peptides from bacterial membrane prolipoproteins. Hydrolyzes -Xaa-Yaa-Zaa-|-(S,diacylglyceryl)Cys-, in which Xaa is hydrophobic (preferably Leu), and Yaa (Ala or Ser) and Zaa (Gly or Ala) have small, neutral side chains.</text>
        <dbReference type="EC" id="3.4.23.36"/>
    </reaction>
</comment>
<evidence type="ECO:0000256" key="7">
    <source>
        <dbReference type="ARBA" id="ARBA00022989"/>
    </source>
</evidence>
<keyword evidence="4 9" id="KW-0812">Transmembrane</keyword>
<dbReference type="GO" id="GO:0006508">
    <property type="term" value="P:proteolysis"/>
    <property type="evidence" value="ECO:0007669"/>
    <property type="project" value="UniProtKB-KW"/>
</dbReference>
<organism evidence="12 13">
    <name type="scientific">Cysteiniphilum litorale</name>
    <dbReference type="NCBI Taxonomy" id="2056700"/>
    <lineage>
        <taxon>Bacteria</taxon>
        <taxon>Pseudomonadati</taxon>
        <taxon>Pseudomonadota</taxon>
        <taxon>Gammaproteobacteria</taxon>
        <taxon>Thiotrichales</taxon>
        <taxon>Fastidiosibacteraceae</taxon>
        <taxon>Cysteiniphilum</taxon>
    </lineage>
</organism>
<proteinExistence type="inferred from homology"/>
<gene>
    <name evidence="9 12" type="primary">lspA</name>
    <name evidence="12" type="ORF">GCM10010995_11580</name>
</gene>
<feature type="transmembrane region" description="Helical" evidence="9">
    <location>
        <begin position="94"/>
        <end position="112"/>
    </location>
</feature>
<reference evidence="12" key="2">
    <citation type="submission" date="2020-09" db="EMBL/GenBank/DDBJ databases">
        <authorList>
            <person name="Sun Q."/>
            <person name="Zhou Y."/>
        </authorList>
    </citation>
    <scope>NUCLEOTIDE SEQUENCE</scope>
    <source>
        <strain evidence="12">CGMCC 1.15758</strain>
    </source>
</reference>
<dbReference type="GO" id="GO:0005886">
    <property type="term" value="C:plasma membrane"/>
    <property type="evidence" value="ECO:0007669"/>
    <property type="project" value="UniProtKB-SubCell"/>
</dbReference>
<evidence type="ECO:0000256" key="5">
    <source>
        <dbReference type="ARBA" id="ARBA00022750"/>
    </source>
</evidence>
<feature type="transmembrane region" description="Helical" evidence="9">
    <location>
        <begin position="132"/>
        <end position="155"/>
    </location>
</feature>
<dbReference type="RefSeq" id="WP_117002165.1">
    <property type="nucleotide sequence ID" value="NZ_BMJS01000009.1"/>
</dbReference>
<comment type="function">
    <text evidence="9 10">This protein specifically catalyzes the removal of signal peptides from prolipoproteins.</text>
</comment>
<keyword evidence="2 9" id="KW-1003">Cell membrane</keyword>
<evidence type="ECO:0000256" key="1">
    <source>
        <dbReference type="ARBA" id="ARBA00006139"/>
    </source>
</evidence>
<dbReference type="OrthoDB" id="9810259at2"/>
<keyword evidence="13" id="KW-1185">Reference proteome</keyword>
<dbReference type="PANTHER" id="PTHR33695">
    <property type="entry name" value="LIPOPROTEIN SIGNAL PEPTIDASE"/>
    <property type="match status" value="1"/>
</dbReference>
<dbReference type="GO" id="GO:0004190">
    <property type="term" value="F:aspartic-type endopeptidase activity"/>
    <property type="evidence" value="ECO:0007669"/>
    <property type="project" value="UniProtKB-UniRule"/>
</dbReference>
<evidence type="ECO:0000256" key="11">
    <source>
        <dbReference type="RuleBase" id="RU004181"/>
    </source>
</evidence>
<feature type="transmembrane region" description="Helical" evidence="9">
    <location>
        <begin position="6"/>
        <end position="28"/>
    </location>
</feature>
<dbReference type="EMBL" id="BMJS01000009">
    <property type="protein sequence ID" value="GGF96000.1"/>
    <property type="molecule type" value="Genomic_DNA"/>
</dbReference>
<evidence type="ECO:0000256" key="3">
    <source>
        <dbReference type="ARBA" id="ARBA00022670"/>
    </source>
</evidence>
<dbReference type="PANTHER" id="PTHR33695:SF1">
    <property type="entry name" value="LIPOPROTEIN SIGNAL PEPTIDASE"/>
    <property type="match status" value="1"/>
</dbReference>
<dbReference type="NCBIfam" id="TIGR00077">
    <property type="entry name" value="lspA"/>
    <property type="match status" value="1"/>
</dbReference>
<keyword evidence="6 9" id="KW-0378">Hydrolase</keyword>
<comment type="caution">
    <text evidence="12">The sequence shown here is derived from an EMBL/GenBank/DDBJ whole genome shotgun (WGS) entry which is preliminary data.</text>
</comment>
<dbReference type="EC" id="3.4.23.36" evidence="9"/>
<dbReference type="PROSITE" id="PS00855">
    <property type="entry name" value="SPASE_II"/>
    <property type="match status" value="1"/>
</dbReference>
<evidence type="ECO:0000256" key="8">
    <source>
        <dbReference type="ARBA" id="ARBA00023136"/>
    </source>
</evidence>
<comment type="subcellular location">
    <subcellularLocation>
        <location evidence="9">Cell membrane</location>
        <topology evidence="9">Multi-pass membrane protein</topology>
    </subcellularLocation>
</comment>
<evidence type="ECO:0000313" key="13">
    <source>
        <dbReference type="Proteomes" id="UP000636949"/>
    </source>
</evidence>
<dbReference type="PRINTS" id="PR00781">
    <property type="entry name" value="LIPOSIGPTASE"/>
</dbReference>